<reference evidence="3 4" key="1">
    <citation type="submission" date="2024-04" db="EMBL/GenBank/DDBJ databases">
        <authorList>
            <person name="Fracassetti M."/>
        </authorList>
    </citation>
    <scope>NUCLEOTIDE SEQUENCE [LARGE SCALE GENOMIC DNA]</scope>
</reference>
<dbReference type="PANTHER" id="PTHR34272">
    <property type="entry name" value="EXPRESSED PROTEIN"/>
    <property type="match status" value="1"/>
</dbReference>
<dbReference type="InterPro" id="IPR055513">
    <property type="entry name" value="DUF7086"/>
</dbReference>
<organism evidence="3 4">
    <name type="scientific">Linum trigynum</name>
    <dbReference type="NCBI Taxonomy" id="586398"/>
    <lineage>
        <taxon>Eukaryota</taxon>
        <taxon>Viridiplantae</taxon>
        <taxon>Streptophyta</taxon>
        <taxon>Embryophyta</taxon>
        <taxon>Tracheophyta</taxon>
        <taxon>Spermatophyta</taxon>
        <taxon>Magnoliopsida</taxon>
        <taxon>eudicotyledons</taxon>
        <taxon>Gunneridae</taxon>
        <taxon>Pentapetalae</taxon>
        <taxon>rosids</taxon>
        <taxon>fabids</taxon>
        <taxon>Malpighiales</taxon>
        <taxon>Linaceae</taxon>
        <taxon>Linum</taxon>
    </lineage>
</organism>
<evidence type="ECO:0000256" key="1">
    <source>
        <dbReference type="SAM" id="MobiDB-lite"/>
    </source>
</evidence>
<gene>
    <name evidence="3" type="ORF">LTRI10_LOCUS1313</name>
</gene>
<dbReference type="Proteomes" id="UP001497516">
    <property type="component" value="Chromosome 1"/>
</dbReference>
<evidence type="ECO:0000313" key="4">
    <source>
        <dbReference type="Proteomes" id="UP001497516"/>
    </source>
</evidence>
<sequence>MKKLVQDDDVSLTLALSLPPPLPPPPPPPPTDPALPPPPASARSRQPRSRPNKKNKTDVVEPPYPWATSTRAKVHTLAHLLAHNVTTVTGEMRCKSCEATYDVSYDLREKFVELGTYIVDHMGSMHHRAPERWKRPALARCERCGLAGSARPVVAARKKRINWLFLLLGEFLGLLTLEQLRYFCRHAGVHRTGAKDRLLYLTYLGICRQLDPHGPFGSTNNN</sequence>
<keyword evidence="4" id="KW-1185">Reference proteome</keyword>
<evidence type="ECO:0000313" key="3">
    <source>
        <dbReference type="EMBL" id="CAL1353412.1"/>
    </source>
</evidence>
<name>A0AAV2CA78_9ROSI</name>
<dbReference type="EMBL" id="OZ034813">
    <property type="protein sequence ID" value="CAL1353412.1"/>
    <property type="molecule type" value="Genomic_DNA"/>
</dbReference>
<accession>A0AAV2CA78</accession>
<feature type="compositionally biased region" description="Basic residues" evidence="1">
    <location>
        <begin position="45"/>
        <end position="54"/>
    </location>
</feature>
<dbReference type="PANTHER" id="PTHR34272:SF1">
    <property type="entry name" value="EXPRESSED PROTEIN"/>
    <property type="match status" value="1"/>
</dbReference>
<dbReference type="Pfam" id="PF23324">
    <property type="entry name" value="DUF7086"/>
    <property type="match status" value="1"/>
</dbReference>
<protein>
    <recommendedName>
        <fullName evidence="2">DUF7086 domain-containing protein</fullName>
    </recommendedName>
</protein>
<feature type="region of interest" description="Disordered" evidence="1">
    <location>
        <begin position="1"/>
        <end position="64"/>
    </location>
</feature>
<dbReference type="AlphaFoldDB" id="A0AAV2CA78"/>
<proteinExistence type="predicted"/>
<feature type="compositionally biased region" description="Pro residues" evidence="1">
    <location>
        <begin position="18"/>
        <end position="40"/>
    </location>
</feature>
<feature type="domain" description="DUF7086" evidence="2">
    <location>
        <begin position="78"/>
        <end position="210"/>
    </location>
</feature>
<evidence type="ECO:0000259" key="2">
    <source>
        <dbReference type="Pfam" id="PF23324"/>
    </source>
</evidence>